<sequence length="116" mass="12094">MAEGWRRVGAAVQLGDVPQEIVEMMESGVARAAVEAEAGARFVEARLRAVSGGRRRACVEVQSGWGGGRVAGWLGVAARRGGWRRVVSGGGVVLSGWGALRVALRVRALGLMRVGG</sequence>
<proteinExistence type="predicted"/>
<reference evidence="1 2" key="1">
    <citation type="journal article" date="2017" name="Int. J. Syst. Evol. Microbiol.">
        <title>Gemmobacter straminiformis sp. nov., isolated from an artificial fountain.</title>
        <authorList>
            <person name="Kang J.Y."/>
            <person name="Kim M.J."/>
            <person name="Chun J."/>
            <person name="Son K.P."/>
            <person name="Jahng K.Y."/>
        </authorList>
    </citation>
    <scope>NUCLEOTIDE SEQUENCE [LARGE SCALE GENOMIC DNA]</scope>
    <source>
        <strain evidence="1 2">CAM-8</strain>
    </source>
</reference>
<keyword evidence="2" id="KW-1185">Reference proteome</keyword>
<dbReference type="AlphaFoldDB" id="A0A842ICI3"/>
<gene>
    <name evidence="1" type="ORF">H7F16_17350</name>
</gene>
<protein>
    <submittedName>
        <fullName evidence="1">Uncharacterized protein</fullName>
    </submittedName>
</protein>
<dbReference type="Proteomes" id="UP000555411">
    <property type="component" value="Unassembled WGS sequence"/>
</dbReference>
<organism evidence="1 2">
    <name type="scientific">Paragemmobacter straminiformis</name>
    <dbReference type="NCBI Taxonomy" id="2045119"/>
    <lineage>
        <taxon>Bacteria</taxon>
        <taxon>Pseudomonadati</taxon>
        <taxon>Pseudomonadota</taxon>
        <taxon>Alphaproteobacteria</taxon>
        <taxon>Rhodobacterales</taxon>
        <taxon>Paracoccaceae</taxon>
        <taxon>Paragemmobacter</taxon>
    </lineage>
</organism>
<evidence type="ECO:0000313" key="2">
    <source>
        <dbReference type="Proteomes" id="UP000555411"/>
    </source>
</evidence>
<accession>A0A842ICI3</accession>
<dbReference type="RefSeq" id="WP_185798887.1">
    <property type="nucleotide sequence ID" value="NZ_JACLQD010000005.1"/>
</dbReference>
<dbReference type="EMBL" id="JACLQD010000005">
    <property type="protein sequence ID" value="MBC2837289.1"/>
    <property type="molecule type" value="Genomic_DNA"/>
</dbReference>
<comment type="caution">
    <text evidence="1">The sequence shown here is derived from an EMBL/GenBank/DDBJ whole genome shotgun (WGS) entry which is preliminary data.</text>
</comment>
<evidence type="ECO:0000313" key="1">
    <source>
        <dbReference type="EMBL" id="MBC2837289.1"/>
    </source>
</evidence>
<name>A0A842ICI3_9RHOB</name>